<dbReference type="PaxDb" id="6239-F14F8.8"/>
<evidence type="ECO:0000313" key="5">
    <source>
        <dbReference type="WormBase" id="F14F8.8"/>
    </source>
</evidence>
<evidence type="ECO:0000256" key="1">
    <source>
        <dbReference type="SAM" id="MobiDB-lite"/>
    </source>
</evidence>
<accession>Q9XU39</accession>
<dbReference type="InParanoid" id="Q9XU39"/>
<keyword evidence="4" id="KW-1185">Reference proteome</keyword>
<dbReference type="Proteomes" id="UP000001940">
    <property type="component" value="Chromosome V"/>
</dbReference>
<sequence length="73" mass="7210">MYAVLLVLALLATAQSGPAQTMPSSTTMTPVAGNSGNSGMQGANTMPMNATGMSNSNSMGPARTSSSTVMPGN</sequence>
<feature type="chain" id="PRO_5004336697" evidence="2">
    <location>
        <begin position="20"/>
        <end position="73"/>
    </location>
</feature>
<feature type="region of interest" description="Disordered" evidence="1">
    <location>
        <begin position="15"/>
        <end position="73"/>
    </location>
</feature>
<reference evidence="3 4" key="1">
    <citation type="journal article" date="1998" name="Science">
        <title>Genome sequence of the nematode C. elegans: a platform for investigating biology.</title>
        <authorList>
            <consortium name="The C. elegans sequencing consortium"/>
            <person name="Sulson J.E."/>
            <person name="Waterston R."/>
        </authorList>
    </citation>
    <scope>NUCLEOTIDE SEQUENCE [LARGE SCALE GENOMIC DNA]</scope>
    <source>
        <strain evidence="3 4">Bristol N2</strain>
    </source>
</reference>
<protein>
    <submittedName>
        <fullName evidence="3">Secreted protein</fullName>
    </submittedName>
</protein>
<feature type="signal peptide" evidence="2">
    <location>
        <begin position="1"/>
        <end position="19"/>
    </location>
</feature>
<dbReference type="RefSeq" id="NP_507219.1">
    <property type="nucleotide sequence ID" value="NM_074818.1"/>
</dbReference>
<dbReference type="PIR" id="T20911">
    <property type="entry name" value="T20911"/>
</dbReference>
<dbReference type="CTD" id="184482"/>
<name>Q9XU39_CAEEL</name>
<evidence type="ECO:0000313" key="4">
    <source>
        <dbReference type="Proteomes" id="UP000001940"/>
    </source>
</evidence>
<dbReference type="AGR" id="WB:WBGene00008816"/>
<evidence type="ECO:0000313" key="3">
    <source>
        <dbReference type="EMBL" id="CAB07183.1"/>
    </source>
</evidence>
<dbReference type="HOGENOM" id="CLU_2707043_0_0_1"/>
<dbReference type="Bgee" id="WBGene00008816">
    <property type="expression patterns" value="Expressed in adult organism and 2 other cell types or tissues"/>
</dbReference>
<proteinExistence type="predicted"/>
<dbReference type="KEGG" id="cel:CELE_F14F8.8"/>
<evidence type="ECO:0000256" key="2">
    <source>
        <dbReference type="SAM" id="SignalP"/>
    </source>
</evidence>
<organism evidence="3 4">
    <name type="scientific">Caenorhabditis elegans</name>
    <dbReference type="NCBI Taxonomy" id="6239"/>
    <lineage>
        <taxon>Eukaryota</taxon>
        <taxon>Metazoa</taxon>
        <taxon>Ecdysozoa</taxon>
        <taxon>Nematoda</taxon>
        <taxon>Chromadorea</taxon>
        <taxon>Rhabditida</taxon>
        <taxon>Rhabditina</taxon>
        <taxon>Rhabditomorpha</taxon>
        <taxon>Rhabditoidea</taxon>
        <taxon>Rhabditidae</taxon>
        <taxon>Peloderinae</taxon>
        <taxon>Caenorhabditis</taxon>
    </lineage>
</organism>
<dbReference type="WormBase" id="F14F8.8">
    <property type="protein sequence ID" value="CE18592"/>
    <property type="gene ID" value="WBGene00008816"/>
</dbReference>
<gene>
    <name evidence="3" type="ORF">CELE_F14F8.8</name>
    <name evidence="3 5" type="ORF">F14F8.8</name>
</gene>
<dbReference type="UCSC" id="F14F8.8">
    <property type="organism name" value="c. elegans"/>
</dbReference>
<dbReference type="AlphaFoldDB" id="Q9XU39"/>
<dbReference type="GeneID" id="184482"/>
<keyword evidence="2" id="KW-0732">Signal</keyword>
<dbReference type="EMBL" id="BX284605">
    <property type="protein sequence ID" value="CAB07183.1"/>
    <property type="molecule type" value="Genomic_DNA"/>
</dbReference>